<feature type="transmembrane region" description="Helical" evidence="6">
    <location>
        <begin position="68"/>
        <end position="89"/>
    </location>
</feature>
<dbReference type="SUPFAM" id="SSF103481">
    <property type="entry name" value="Multidrug resistance efflux transporter EmrE"/>
    <property type="match status" value="2"/>
</dbReference>
<feature type="transmembrane region" description="Helical" evidence="6">
    <location>
        <begin position="121"/>
        <end position="142"/>
    </location>
</feature>
<gene>
    <name evidence="8" type="ORF">Tsumi_03620</name>
</gene>
<dbReference type="InterPro" id="IPR037185">
    <property type="entry name" value="EmrE-like"/>
</dbReference>
<dbReference type="Pfam" id="PF00892">
    <property type="entry name" value="EamA"/>
    <property type="match status" value="2"/>
</dbReference>
<name>A0ABQ0E0L7_9PORP</name>
<dbReference type="InterPro" id="IPR050638">
    <property type="entry name" value="AA-Vitamin_Transporters"/>
</dbReference>
<keyword evidence="4 6" id="KW-1133">Transmembrane helix</keyword>
<sequence length="286" mass="31282">MMKHGLHSPSILAYRFLFAAIMLFIIAQVRHISLRVTHKQLLILFLLGLIYTCSAWGLQIGYLFLTSGIATVIHFTYPVYVIILMLLIYKQRPHKLTIIAISIAFLGVAFIGGLFGSSEAVSMIGFTIVAMTGLAYASYLVIVNKSVVRDLNSITLSFWALSSSSLAFTCISFFSGGLQPISVPTDWILMLLLALLCTVVANILMVAGVKKVGSTITSVLGALEPLTAVLVGFLVFEEALNATRVIGIALIVFSVLLIALSGRIAYILEVQKLKRRHSKSLKHFQM</sequence>
<dbReference type="PANTHER" id="PTHR32322">
    <property type="entry name" value="INNER MEMBRANE TRANSPORTER"/>
    <property type="match status" value="1"/>
</dbReference>
<keyword evidence="2" id="KW-1003">Cell membrane</keyword>
<keyword evidence="9" id="KW-1185">Reference proteome</keyword>
<keyword evidence="5 6" id="KW-0472">Membrane</keyword>
<feature type="transmembrane region" description="Helical" evidence="6">
    <location>
        <begin position="187"/>
        <end position="209"/>
    </location>
</feature>
<feature type="transmembrane region" description="Helical" evidence="6">
    <location>
        <begin position="96"/>
        <end position="115"/>
    </location>
</feature>
<evidence type="ECO:0000256" key="4">
    <source>
        <dbReference type="ARBA" id="ARBA00022989"/>
    </source>
</evidence>
<feature type="transmembrane region" description="Helical" evidence="6">
    <location>
        <begin position="41"/>
        <end position="62"/>
    </location>
</feature>
<dbReference type="PANTHER" id="PTHR32322:SF18">
    <property type="entry name" value="S-ADENOSYLMETHIONINE_S-ADENOSYLHOMOCYSTEINE TRANSPORTER"/>
    <property type="match status" value="1"/>
</dbReference>
<accession>A0ABQ0E0L7</accession>
<feature type="transmembrane region" description="Helical" evidence="6">
    <location>
        <begin position="216"/>
        <end position="236"/>
    </location>
</feature>
<dbReference type="Proteomes" id="UP001628220">
    <property type="component" value="Unassembled WGS sequence"/>
</dbReference>
<comment type="caution">
    <text evidence="8">The sequence shown here is derived from an EMBL/GenBank/DDBJ whole genome shotgun (WGS) entry which is preliminary data.</text>
</comment>
<feature type="transmembrane region" description="Helical" evidence="6">
    <location>
        <begin position="154"/>
        <end position="175"/>
    </location>
</feature>
<reference evidence="8 9" key="1">
    <citation type="journal article" date="2025" name="Int. J. Syst. Evol. Microbiol.">
        <title>Desulfovibrio falkowii sp. nov., Porphyromonas miyakawae sp. nov., Mediterraneibacter flintii sp. nov. and Owariibacterium komagatae gen. nov., sp. nov., isolated from human faeces.</title>
        <authorList>
            <person name="Hamaguchi T."/>
            <person name="Ohara M."/>
            <person name="Hisatomi A."/>
            <person name="Sekiguchi K."/>
            <person name="Takeda J.I."/>
            <person name="Ueyama J."/>
            <person name="Ito M."/>
            <person name="Nishiwaki H."/>
            <person name="Ogi T."/>
            <person name="Hirayama M."/>
            <person name="Ohkuma M."/>
            <person name="Sakamoto M."/>
            <person name="Ohno K."/>
        </authorList>
    </citation>
    <scope>NUCLEOTIDE SEQUENCE [LARGE SCALE GENOMIC DNA]</scope>
    <source>
        <strain evidence="8 9">13CB11C</strain>
    </source>
</reference>
<evidence type="ECO:0000313" key="8">
    <source>
        <dbReference type="EMBL" id="GAB1251258.1"/>
    </source>
</evidence>
<evidence type="ECO:0000259" key="7">
    <source>
        <dbReference type="Pfam" id="PF00892"/>
    </source>
</evidence>
<keyword evidence="3 6" id="KW-0812">Transmembrane</keyword>
<protein>
    <submittedName>
        <fullName evidence="8">DMT family transporter</fullName>
    </submittedName>
</protein>
<evidence type="ECO:0000256" key="2">
    <source>
        <dbReference type="ARBA" id="ARBA00022475"/>
    </source>
</evidence>
<evidence type="ECO:0000256" key="1">
    <source>
        <dbReference type="ARBA" id="ARBA00004651"/>
    </source>
</evidence>
<dbReference type="InterPro" id="IPR000620">
    <property type="entry name" value="EamA_dom"/>
</dbReference>
<evidence type="ECO:0000256" key="6">
    <source>
        <dbReference type="SAM" id="Phobius"/>
    </source>
</evidence>
<feature type="transmembrane region" description="Helical" evidence="6">
    <location>
        <begin position="12"/>
        <end position="29"/>
    </location>
</feature>
<feature type="domain" description="EamA" evidence="7">
    <location>
        <begin position="127"/>
        <end position="259"/>
    </location>
</feature>
<comment type="subcellular location">
    <subcellularLocation>
        <location evidence="1">Cell membrane</location>
        <topology evidence="1">Multi-pass membrane protein</topology>
    </subcellularLocation>
</comment>
<feature type="domain" description="EamA" evidence="7">
    <location>
        <begin position="5"/>
        <end position="111"/>
    </location>
</feature>
<evidence type="ECO:0000313" key="9">
    <source>
        <dbReference type="Proteomes" id="UP001628220"/>
    </source>
</evidence>
<feature type="transmembrane region" description="Helical" evidence="6">
    <location>
        <begin position="242"/>
        <end position="266"/>
    </location>
</feature>
<proteinExistence type="predicted"/>
<dbReference type="EMBL" id="BAAFSF010000001">
    <property type="protein sequence ID" value="GAB1251258.1"/>
    <property type="molecule type" value="Genomic_DNA"/>
</dbReference>
<evidence type="ECO:0000256" key="3">
    <source>
        <dbReference type="ARBA" id="ARBA00022692"/>
    </source>
</evidence>
<organism evidence="8 9">
    <name type="scientific">Porphyromonas miyakawae</name>
    <dbReference type="NCBI Taxonomy" id="3137470"/>
    <lineage>
        <taxon>Bacteria</taxon>
        <taxon>Pseudomonadati</taxon>
        <taxon>Bacteroidota</taxon>
        <taxon>Bacteroidia</taxon>
        <taxon>Bacteroidales</taxon>
        <taxon>Porphyromonadaceae</taxon>
        <taxon>Porphyromonas</taxon>
    </lineage>
</organism>
<evidence type="ECO:0000256" key="5">
    <source>
        <dbReference type="ARBA" id="ARBA00023136"/>
    </source>
</evidence>